<dbReference type="InterPro" id="IPR002731">
    <property type="entry name" value="ATPase_BadF"/>
</dbReference>
<dbReference type="KEGG" id="bsto:C0V70_17320"/>
<dbReference type="PANTHER" id="PTHR43190:SF3">
    <property type="entry name" value="N-ACETYL-D-GLUCOSAMINE KINASE"/>
    <property type="match status" value="1"/>
</dbReference>
<sequence>MNKSAIVNPKIVEDYTIKYLVGVDGGGSGTRIIVTDKKLKILASAQGDPSALGQGIEKAWRAIVDTLARAFHYGSIPVPMLSECAIGLGLSGANNVIWKNEFYMRNPGFKNIIVDTDGFTTLLGAHGGKPGSIVAVGTGSVGMVMNDKNERKDVSGWGFPSGDEASGAWLGLRACALTQKTIDGRRADSALSDAVLKYCGKEPSQFLNWLGNAGQNSFAQLAPLVFQAAPHDQDARELLFTAGKEIEQMAKTLDPNNELPLSICGRLGEALIPYLPEATRKRNQPALGDSTIGALLLIAEER</sequence>
<dbReference type="OrthoDB" id="63487at2"/>
<dbReference type="InterPro" id="IPR043129">
    <property type="entry name" value="ATPase_NBD"/>
</dbReference>
<dbReference type="CDD" id="cd24082">
    <property type="entry name" value="ASKHA_NBD_GspK-like"/>
    <property type="match status" value="1"/>
</dbReference>
<evidence type="ECO:0000313" key="1">
    <source>
        <dbReference type="EMBL" id="AUN99832.1"/>
    </source>
</evidence>
<dbReference type="AlphaFoldDB" id="A0A2K9NWD7"/>
<name>A0A2K9NWD7_BACTC</name>
<evidence type="ECO:0000313" key="2">
    <source>
        <dbReference type="Proteomes" id="UP000235584"/>
    </source>
</evidence>
<protein>
    <submittedName>
        <fullName evidence="1">ATPase</fullName>
    </submittedName>
</protein>
<dbReference type="RefSeq" id="WP_102245121.1">
    <property type="nucleotide sequence ID" value="NZ_CP025704.1"/>
</dbReference>
<proteinExistence type="predicted"/>
<accession>A0A2K9NWD7</accession>
<organism evidence="1 2">
    <name type="scientific">Bacteriovorax stolpii</name>
    <name type="common">Bdellovibrio stolpii</name>
    <dbReference type="NCBI Taxonomy" id="960"/>
    <lineage>
        <taxon>Bacteria</taxon>
        <taxon>Pseudomonadati</taxon>
        <taxon>Bdellovibrionota</taxon>
        <taxon>Bacteriovoracia</taxon>
        <taxon>Bacteriovoracales</taxon>
        <taxon>Bacteriovoracaceae</taxon>
        <taxon>Bacteriovorax</taxon>
    </lineage>
</organism>
<dbReference type="InterPro" id="IPR052519">
    <property type="entry name" value="Euk-type_GlcNAc_Kinase"/>
</dbReference>
<dbReference type="Gene3D" id="3.30.420.40">
    <property type="match status" value="2"/>
</dbReference>
<gene>
    <name evidence="1" type="ORF">C0V70_17320</name>
</gene>
<dbReference type="SUPFAM" id="SSF53067">
    <property type="entry name" value="Actin-like ATPase domain"/>
    <property type="match status" value="2"/>
</dbReference>
<reference evidence="1 2" key="1">
    <citation type="submission" date="2018-01" db="EMBL/GenBank/DDBJ databases">
        <title>Complete genome sequence of Bacteriovorax stolpii DSM12778.</title>
        <authorList>
            <person name="Tang B."/>
            <person name="Chang J."/>
        </authorList>
    </citation>
    <scope>NUCLEOTIDE SEQUENCE [LARGE SCALE GENOMIC DNA]</scope>
    <source>
        <strain evidence="1 2">DSM 12778</strain>
    </source>
</reference>
<dbReference type="PANTHER" id="PTHR43190">
    <property type="entry name" value="N-ACETYL-D-GLUCOSAMINE KINASE"/>
    <property type="match status" value="1"/>
</dbReference>
<dbReference type="Pfam" id="PF01869">
    <property type="entry name" value="BcrAD_BadFG"/>
    <property type="match status" value="1"/>
</dbReference>
<dbReference type="EMBL" id="CP025704">
    <property type="protein sequence ID" value="AUN99832.1"/>
    <property type="molecule type" value="Genomic_DNA"/>
</dbReference>
<dbReference type="Proteomes" id="UP000235584">
    <property type="component" value="Chromosome"/>
</dbReference>
<keyword evidence="2" id="KW-1185">Reference proteome</keyword>